<dbReference type="SUPFAM" id="SSF55073">
    <property type="entry name" value="Nucleotide cyclase"/>
    <property type="match status" value="1"/>
</dbReference>
<gene>
    <name evidence="4" type="ordered locus">CLL_A0619</name>
</gene>
<name>B2TKL9_CLOBB</name>
<dbReference type="SMART" id="SM00267">
    <property type="entry name" value="GGDEF"/>
    <property type="match status" value="1"/>
</dbReference>
<keyword evidence="2" id="KW-0472">Membrane</keyword>
<keyword evidence="2" id="KW-0812">Transmembrane</keyword>
<sequence length="548" mass="64405">MKQFKKQYVVILLVIIGINIIGVVYFLNKYEQNKKAGELNELMKTFVVDDNNNEKEISDMKDFISKNPNLDRRNIAKFNLNLTKLYILDLFDWGNLDDAIDSFVKTQIESGLSKQWDIAAWSYADISQIYIDFYTYDIAEECLERALNYASRCEMEEFFYEYCYTTLAMIYARTNRSDLAMDYYNKALEYDSEDRVEYESMEQRRKIVLSRILLNEKKYDECKKNLNEIREYIHSYETYPSRILWVSGILFPYLEIQAKVGLLTQDYDGLIHYMDEMFTYALIYNQNSILLNFLTDIATMIDKENIVDLPVEVEKAISNYTLKLIRLYPEEYQLRNIQTGAHMYNSNETNITLLIQKYKVNDLYKIIITVSCIVVIVIIILVLMVRYNERSSVIDEVSKSYNRRYFNKIYKKIQREKVPFGILMYDIDYFKQINDCNGHEVGDKVITEISEIIMELLDSNSTLFRYGGDEFCIISKKRNLDEMISLAELIHIVTDHMKCADGKVEITLSIGGATTENSKDIMSLVDDNLYEAKRRGRNCAVVKNKKIN</sequence>
<dbReference type="GO" id="GO:0052621">
    <property type="term" value="F:diguanylate cyclase activity"/>
    <property type="evidence" value="ECO:0007669"/>
    <property type="project" value="TreeGrafter"/>
</dbReference>
<dbReference type="PATRIC" id="fig|935198.13.peg.566"/>
<feature type="domain" description="GGDEF" evidence="3">
    <location>
        <begin position="418"/>
        <end position="545"/>
    </location>
</feature>
<dbReference type="InterPro" id="IPR011990">
    <property type="entry name" value="TPR-like_helical_dom_sf"/>
</dbReference>
<dbReference type="InterPro" id="IPR050469">
    <property type="entry name" value="Diguanylate_Cyclase"/>
</dbReference>
<dbReference type="EMBL" id="CP001056">
    <property type="protein sequence ID" value="ACD23813.1"/>
    <property type="molecule type" value="Genomic_DNA"/>
</dbReference>
<dbReference type="InterPro" id="IPR019734">
    <property type="entry name" value="TPR_rpt"/>
</dbReference>
<evidence type="ECO:0000256" key="2">
    <source>
        <dbReference type="SAM" id="Phobius"/>
    </source>
</evidence>
<feature type="transmembrane region" description="Helical" evidence="2">
    <location>
        <begin position="7"/>
        <end position="27"/>
    </location>
</feature>
<dbReference type="InterPro" id="IPR043128">
    <property type="entry name" value="Rev_trsase/Diguanyl_cyclase"/>
</dbReference>
<dbReference type="PANTHER" id="PTHR45138:SF9">
    <property type="entry name" value="DIGUANYLATE CYCLASE DGCM-RELATED"/>
    <property type="match status" value="1"/>
</dbReference>
<protein>
    <submittedName>
        <fullName evidence="4">Ggdef domain protein</fullName>
    </submittedName>
</protein>
<keyword evidence="1" id="KW-0802">TPR repeat</keyword>
<dbReference type="SMART" id="SM00028">
    <property type="entry name" value="TPR"/>
    <property type="match status" value="2"/>
</dbReference>
<dbReference type="Pfam" id="PF00990">
    <property type="entry name" value="GGDEF"/>
    <property type="match status" value="1"/>
</dbReference>
<dbReference type="HOGENOM" id="CLU_026981_0_0_9"/>
<accession>B2TKL9</accession>
<organism evidence="4">
    <name type="scientific">Clostridium botulinum (strain Eklund 17B / Type B)</name>
    <dbReference type="NCBI Taxonomy" id="935198"/>
    <lineage>
        <taxon>Bacteria</taxon>
        <taxon>Bacillati</taxon>
        <taxon>Bacillota</taxon>
        <taxon>Clostridia</taxon>
        <taxon>Eubacteriales</taxon>
        <taxon>Clostridiaceae</taxon>
        <taxon>Clostridium</taxon>
    </lineage>
</organism>
<feature type="transmembrane region" description="Helical" evidence="2">
    <location>
        <begin position="363"/>
        <end position="385"/>
    </location>
</feature>
<dbReference type="PROSITE" id="PS50887">
    <property type="entry name" value="GGDEF"/>
    <property type="match status" value="1"/>
</dbReference>
<dbReference type="InterPro" id="IPR029787">
    <property type="entry name" value="Nucleotide_cyclase"/>
</dbReference>
<dbReference type="AlphaFoldDB" id="B2TKL9"/>
<dbReference type="PROSITE" id="PS50005">
    <property type="entry name" value="TPR"/>
    <property type="match status" value="1"/>
</dbReference>
<dbReference type="KEGG" id="cbk:CLL_A0619"/>
<dbReference type="Gene3D" id="3.30.70.270">
    <property type="match status" value="1"/>
</dbReference>
<dbReference type="Pfam" id="PF13181">
    <property type="entry name" value="TPR_8"/>
    <property type="match status" value="1"/>
</dbReference>
<reference evidence="4" key="1">
    <citation type="submission" date="2009-06" db="EMBL/GenBank/DDBJ databases">
        <authorList>
            <consortium name="US DOE Joint Genome Institute (JGI-PGF)"/>
            <person name="Lucas S."/>
            <person name="Copeland A."/>
            <person name="Lapidus A."/>
            <person name="Glavina del Rio T."/>
            <person name="Dalin E."/>
            <person name="Tice H."/>
            <person name="Bruce D."/>
            <person name="Goodwin L."/>
            <person name="Pitluck S."/>
            <person name="Kyrpides N."/>
            <person name="Mavromatis K."/>
            <person name="Ivanova N."/>
            <person name="Saunders E."/>
            <person name="Brettin T."/>
            <person name="Detter J.C."/>
            <person name="Han C."/>
            <person name="Larimer F."/>
            <person name="Land M."/>
            <person name="Hauser L."/>
            <person name="Markowitz V."/>
            <person name="Cheng J.-F."/>
            <person name="Hugenholtz P."/>
            <person name="Woyke T."/>
            <person name="Wu D."/>
            <person name="Gronow S."/>
            <person name="Klenk H.-P."/>
            <person name="Eisen J.A."/>
        </authorList>
    </citation>
    <scope>NUCLEOTIDE SEQUENCE</scope>
    <source>
        <strain evidence="4">Eklund 17B</strain>
    </source>
</reference>
<dbReference type="Gene3D" id="1.25.40.10">
    <property type="entry name" value="Tetratricopeptide repeat domain"/>
    <property type="match status" value="1"/>
</dbReference>
<reference evidence="4" key="2">
    <citation type="submission" date="2009-08" db="EMBL/GenBank/DDBJ databases">
        <authorList>
            <person name="Shrivastava S."/>
            <person name="Brinkac L.M."/>
            <person name="Dodson R.J."/>
            <person name="Harkins D.M."/>
            <person name="Durkin A.S."/>
            <person name="Sutton G."/>
        </authorList>
    </citation>
    <scope>NUCLEOTIDE SEQUENCE</scope>
    <source>
        <strain evidence="4">Eklund 17B</strain>
    </source>
</reference>
<evidence type="ECO:0000259" key="3">
    <source>
        <dbReference type="PROSITE" id="PS50887"/>
    </source>
</evidence>
<keyword evidence="2" id="KW-1133">Transmembrane helix</keyword>
<evidence type="ECO:0000256" key="1">
    <source>
        <dbReference type="PROSITE-ProRule" id="PRU00339"/>
    </source>
</evidence>
<accession>U4P280</accession>
<evidence type="ECO:0000313" key="4">
    <source>
        <dbReference type="EMBL" id="ACD23813.1"/>
    </source>
</evidence>
<dbReference type="CDD" id="cd01949">
    <property type="entry name" value="GGDEF"/>
    <property type="match status" value="1"/>
</dbReference>
<dbReference type="InterPro" id="IPR000160">
    <property type="entry name" value="GGDEF_dom"/>
</dbReference>
<dbReference type="PANTHER" id="PTHR45138">
    <property type="entry name" value="REGULATORY COMPONENTS OF SENSORY TRANSDUCTION SYSTEM"/>
    <property type="match status" value="1"/>
</dbReference>
<proteinExistence type="predicted"/>
<dbReference type="NCBIfam" id="TIGR00254">
    <property type="entry name" value="GGDEF"/>
    <property type="match status" value="1"/>
</dbReference>
<feature type="repeat" description="TPR" evidence="1">
    <location>
        <begin position="161"/>
        <end position="194"/>
    </location>
</feature>
<dbReference type="SUPFAM" id="SSF48452">
    <property type="entry name" value="TPR-like"/>
    <property type="match status" value="1"/>
</dbReference>